<evidence type="ECO:0000313" key="2">
    <source>
        <dbReference type="EMBL" id="OKA32041.1"/>
    </source>
</evidence>
<reference evidence="2 3" key="1">
    <citation type="submission" date="2016-11" db="EMBL/GenBank/DDBJ databases">
        <title>Identification of Bacillus cereus isolated from egg-white.</title>
        <authorList>
            <person name="Soni A."/>
            <person name="Oey I."/>
            <person name="Silcock P."/>
            <person name="Bremer P."/>
        </authorList>
    </citation>
    <scope>NUCLEOTIDE SEQUENCE [LARGE SCALE GENOMIC DNA]</scope>
    <source>
        <strain evidence="2 3">NZAS03</strain>
    </source>
</reference>
<evidence type="ECO:0000313" key="3">
    <source>
        <dbReference type="Proteomes" id="UP000186535"/>
    </source>
</evidence>
<comment type="caution">
    <text evidence="2">The sequence shown here is derived from an EMBL/GenBank/DDBJ whole genome shotgun (WGS) entry which is preliminary data.</text>
</comment>
<feature type="region of interest" description="Disordered" evidence="1">
    <location>
        <begin position="61"/>
        <end position="84"/>
    </location>
</feature>
<accession>A0A1Q4L4G1</accession>
<dbReference type="EMBL" id="MPON01000025">
    <property type="protein sequence ID" value="OKA32041.1"/>
    <property type="molecule type" value="Genomic_DNA"/>
</dbReference>
<name>A0A1Q4L4G1_BACCE</name>
<dbReference type="RefSeq" id="WP_001034315.1">
    <property type="nucleotide sequence ID" value="NZ_MPOM01000044.1"/>
</dbReference>
<evidence type="ECO:0000256" key="1">
    <source>
        <dbReference type="SAM" id="MobiDB-lite"/>
    </source>
</evidence>
<feature type="compositionally biased region" description="Basic and acidic residues" evidence="1">
    <location>
        <begin position="63"/>
        <end position="84"/>
    </location>
</feature>
<gene>
    <name evidence="2" type="ORF">BJR07_29350</name>
</gene>
<sequence length="84" mass="9502">MNKKEENERLIFGLSSEGKSSAASEKTLIEIIEIRGEKGHLLIDTFENSRQQGHIFTGTFHGTAEHEHLEHIDPTTGDKENEEK</sequence>
<dbReference type="Proteomes" id="UP000186535">
    <property type="component" value="Unassembled WGS sequence"/>
</dbReference>
<dbReference type="AlphaFoldDB" id="A0A1Q4L4G1"/>
<proteinExistence type="predicted"/>
<organism evidence="2 3">
    <name type="scientific">Bacillus cereus</name>
    <dbReference type="NCBI Taxonomy" id="1396"/>
    <lineage>
        <taxon>Bacteria</taxon>
        <taxon>Bacillati</taxon>
        <taxon>Bacillota</taxon>
        <taxon>Bacilli</taxon>
        <taxon>Bacillales</taxon>
        <taxon>Bacillaceae</taxon>
        <taxon>Bacillus</taxon>
        <taxon>Bacillus cereus group</taxon>
    </lineage>
</organism>
<protein>
    <submittedName>
        <fullName evidence="2">Uncharacterized protein</fullName>
    </submittedName>
</protein>